<feature type="domain" description="DUF4214" evidence="1">
    <location>
        <begin position="47"/>
        <end position="110"/>
    </location>
</feature>
<sequence>MSLASNIIPNIQAAYISLLERPADPDGLQYWTEQVTKSQSAETVITGILQSDEFKKKQLQPTHEQFLNSVYANLFNRAPDADGKAYYLEQLKQNQSANFEKVLLQIIQNAQNADNVKLTSKLKTADEMTKKLDEQKIALQQEQFFVQQKAMAEAMKQMSDLIKNITDQASNIVQIDKIIQDSTQKAKPEPIYIEVPGPTKIVEVPGTVGMILGDGIDKIDLGNVTATITISVNTALEEYGIRDDTLDVITGFGSDDKISLAFHSGNYAFISFEVDELDDVFESEFTDAIVFAYHSGAETSWLVVFDDEGYAVNGVELVGLGDGDFTSSNLLSLQ</sequence>
<dbReference type="InterPro" id="IPR038255">
    <property type="entry name" value="PBS_linker_sf"/>
</dbReference>
<reference evidence="2 3" key="1">
    <citation type="submission" date="2016-10" db="EMBL/GenBank/DDBJ databases">
        <authorList>
            <person name="de Groot N.N."/>
        </authorList>
    </citation>
    <scope>NUCLEOTIDE SEQUENCE [LARGE SCALE GENOMIC DNA]</scope>
    <source>
        <strain evidence="2 3">IPL20</strain>
    </source>
</reference>
<dbReference type="EMBL" id="FPCK01000001">
    <property type="protein sequence ID" value="SFV32243.1"/>
    <property type="molecule type" value="Genomic_DNA"/>
</dbReference>
<organism evidence="2 3">
    <name type="scientific">Devosia crocina</name>
    <dbReference type="NCBI Taxonomy" id="429728"/>
    <lineage>
        <taxon>Bacteria</taxon>
        <taxon>Pseudomonadati</taxon>
        <taxon>Pseudomonadota</taxon>
        <taxon>Alphaproteobacteria</taxon>
        <taxon>Hyphomicrobiales</taxon>
        <taxon>Devosiaceae</taxon>
        <taxon>Devosia</taxon>
    </lineage>
</organism>
<evidence type="ECO:0000259" key="1">
    <source>
        <dbReference type="Pfam" id="PF13946"/>
    </source>
</evidence>
<dbReference type="InterPro" id="IPR025282">
    <property type="entry name" value="DUF4214"/>
</dbReference>
<evidence type="ECO:0000313" key="2">
    <source>
        <dbReference type="EMBL" id="SFV32243.1"/>
    </source>
</evidence>
<dbReference type="Gene3D" id="1.10.3130.20">
    <property type="entry name" value="Phycobilisome linker domain"/>
    <property type="match status" value="1"/>
</dbReference>
<evidence type="ECO:0000313" key="3">
    <source>
        <dbReference type="Proteomes" id="UP000199074"/>
    </source>
</evidence>
<proteinExistence type="predicted"/>
<dbReference type="AlphaFoldDB" id="A0A1I7NCG2"/>
<dbReference type="RefSeq" id="WP_175528517.1">
    <property type="nucleotide sequence ID" value="NZ_FPCK01000001.1"/>
</dbReference>
<name>A0A1I7NCG2_9HYPH</name>
<keyword evidence="3" id="KW-1185">Reference proteome</keyword>
<gene>
    <name evidence="2" type="ORF">SAMN05216456_1583</name>
</gene>
<protein>
    <recommendedName>
        <fullName evidence="1">DUF4214 domain-containing protein</fullName>
    </recommendedName>
</protein>
<dbReference type="Pfam" id="PF13946">
    <property type="entry name" value="DUF4214"/>
    <property type="match status" value="1"/>
</dbReference>
<dbReference type="Proteomes" id="UP000199074">
    <property type="component" value="Unassembled WGS sequence"/>
</dbReference>
<dbReference type="STRING" id="429728.SAMN05216456_1583"/>
<accession>A0A1I7NCG2</accession>